<keyword evidence="3 7" id="KW-0378">Hydrolase</keyword>
<dbReference type="RefSeq" id="WP_011887762.1">
    <property type="nucleotide sequence ID" value="NC_009328.1"/>
</dbReference>
<keyword evidence="2 5" id="KW-0479">Metal-binding</keyword>
<feature type="binding site" evidence="5">
    <location>
        <position position="161"/>
    </location>
    <ligand>
        <name>Mn(2+)</name>
        <dbReference type="ChEBI" id="CHEBI:29035"/>
        <label>2</label>
    </ligand>
</feature>
<comment type="cofactor">
    <cofactor evidence="5">
        <name>Mn(2+)</name>
        <dbReference type="ChEBI" id="CHEBI:29035"/>
    </cofactor>
    <text evidence="5">The Mn(2+) ion enhances activity.</text>
</comment>
<keyword evidence="5" id="KW-0464">Manganese</keyword>
<comment type="catalytic activity">
    <reaction evidence="4">
        <text>N-acetyl-L-cysteine + H2O = L-cysteine + acetate</text>
        <dbReference type="Rhea" id="RHEA:75515"/>
        <dbReference type="ChEBI" id="CHEBI:15377"/>
        <dbReference type="ChEBI" id="CHEBI:30089"/>
        <dbReference type="ChEBI" id="CHEBI:35235"/>
        <dbReference type="ChEBI" id="CHEBI:78236"/>
    </reaction>
    <physiologicalReaction direction="left-to-right" evidence="4">
        <dbReference type="Rhea" id="RHEA:75516"/>
    </physiologicalReaction>
</comment>
<dbReference type="EMBL" id="CP000557">
    <property type="protein sequence ID" value="ABO67635.1"/>
    <property type="molecule type" value="Genomic_DNA"/>
</dbReference>
<dbReference type="PANTHER" id="PTHR11014">
    <property type="entry name" value="PEPTIDASE M20 FAMILY MEMBER"/>
    <property type="match status" value="1"/>
</dbReference>
<dbReference type="InterPro" id="IPR017439">
    <property type="entry name" value="Amidohydrolase"/>
</dbReference>
<reference evidence="7 8" key="1">
    <citation type="journal article" date="2007" name="Proc. Natl. Acad. Sci. U.S.A.">
        <title>Genome and proteome of long-chain alkane degrading Geobacillus thermodenitrificans NG80-2 isolated from a deep-subsurface oil reservoir.</title>
        <authorList>
            <person name="Feng L."/>
            <person name="Wang W."/>
            <person name="Cheng J."/>
            <person name="Ren Y."/>
            <person name="Zhao G."/>
            <person name="Gao C."/>
            <person name="Tang Y."/>
            <person name="Liu X."/>
            <person name="Han W."/>
            <person name="Peng X."/>
            <person name="Liu R."/>
            <person name="Wang L."/>
        </authorList>
    </citation>
    <scope>NUCLEOTIDE SEQUENCE [LARGE SCALE GENOMIC DNA]</scope>
    <source>
        <strain evidence="7 8">NG80-2</strain>
    </source>
</reference>
<name>A4IQN1_GEOTN</name>
<evidence type="ECO:0000256" key="4">
    <source>
        <dbReference type="ARBA" id="ARBA00052737"/>
    </source>
</evidence>
<gene>
    <name evidence="7" type="ordered locus">GTNG_2286</name>
</gene>
<evidence type="ECO:0000256" key="2">
    <source>
        <dbReference type="ARBA" id="ARBA00022723"/>
    </source>
</evidence>
<dbReference type="GO" id="GO:0019877">
    <property type="term" value="P:diaminopimelate biosynthetic process"/>
    <property type="evidence" value="ECO:0007669"/>
    <property type="project" value="UniProtKB-ARBA"/>
</dbReference>
<dbReference type="eggNOG" id="COG1473">
    <property type="taxonomic scope" value="Bacteria"/>
</dbReference>
<evidence type="ECO:0000313" key="7">
    <source>
        <dbReference type="EMBL" id="ABO67635.1"/>
    </source>
</evidence>
<dbReference type="PIRSF" id="PIRSF005962">
    <property type="entry name" value="Pept_M20D_amidohydro"/>
    <property type="match status" value="1"/>
</dbReference>
<dbReference type="AlphaFoldDB" id="A4IQN1"/>
<dbReference type="NCBIfam" id="TIGR01891">
    <property type="entry name" value="amidohydrolases"/>
    <property type="match status" value="1"/>
</dbReference>
<sequence length="386" mass="42824">MIKNSHQTISTEVIKWRRYFHQYPELSFEEKRTSKVVGEFLKSIGLHVKENVNGYGVVADLIGSEKGPTIAFRADMDALPIQEETGLPFASKIPGVMHACGHDGHTAILMGAAALLAAQKNKLKGNVRFIFQPAEELSPGGAIGMIREGVLHGVDAIFGLHLWSEFPSGTFWTCYGPMMSSTDHFMIEIEGKGGHGGMPHKAIDSIVIASHLIMSAQHIISRNIDPLESGVITFGKLHAGTAFNIIANNALLEGTVRSFTPEVRKTLQTRLEELIEGLEKIYGAKITMNYRQGYPSVINHDKEVEMVIGVAKEVFGVENTRIMRPVMVGEDFSYYLKEIPGAFCFVGAGDPNHPIYPHHHPRFQIDESVLPLAVQWFYRLALEYLQ</sequence>
<dbReference type="PANTHER" id="PTHR11014:SF63">
    <property type="entry name" value="METALLOPEPTIDASE, PUTATIVE (AFU_ORTHOLOGUE AFUA_6G09600)-RELATED"/>
    <property type="match status" value="1"/>
</dbReference>
<evidence type="ECO:0000259" key="6">
    <source>
        <dbReference type="Pfam" id="PF07687"/>
    </source>
</evidence>
<dbReference type="FunFam" id="3.30.70.360:FF:000001">
    <property type="entry name" value="N-acetyldiaminopimelate deacetylase"/>
    <property type="match status" value="1"/>
</dbReference>
<organism evidence="7 8">
    <name type="scientific">Geobacillus thermodenitrificans (strain NG80-2)</name>
    <dbReference type="NCBI Taxonomy" id="420246"/>
    <lineage>
        <taxon>Bacteria</taxon>
        <taxon>Bacillati</taxon>
        <taxon>Bacillota</taxon>
        <taxon>Bacilli</taxon>
        <taxon>Bacillales</taxon>
        <taxon>Anoxybacillaceae</taxon>
        <taxon>Geobacillus</taxon>
    </lineage>
</organism>
<dbReference type="InterPro" id="IPR011650">
    <property type="entry name" value="Peptidase_M20_dimer"/>
</dbReference>
<feature type="domain" description="Peptidase M20 dimerisation" evidence="6">
    <location>
        <begin position="185"/>
        <end position="277"/>
    </location>
</feature>
<evidence type="ECO:0000256" key="1">
    <source>
        <dbReference type="ARBA" id="ARBA00006153"/>
    </source>
</evidence>
<feature type="binding site" evidence="5">
    <location>
        <position position="102"/>
    </location>
    <ligand>
        <name>Mn(2+)</name>
        <dbReference type="ChEBI" id="CHEBI:29035"/>
        <label>2</label>
    </ligand>
</feature>
<dbReference type="Gene3D" id="3.30.70.360">
    <property type="match status" value="1"/>
</dbReference>
<feature type="binding site" evidence="5">
    <location>
        <position position="359"/>
    </location>
    <ligand>
        <name>Mn(2+)</name>
        <dbReference type="ChEBI" id="CHEBI:29035"/>
        <label>2</label>
    </ligand>
</feature>
<comment type="similarity">
    <text evidence="1">Belongs to the peptidase M20 family.</text>
</comment>
<feature type="binding site" evidence="5">
    <location>
        <position position="136"/>
    </location>
    <ligand>
        <name>Mn(2+)</name>
        <dbReference type="ChEBI" id="CHEBI:29035"/>
        <label>2</label>
    </ligand>
</feature>
<dbReference type="Gene3D" id="3.40.630.10">
    <property type="entry name" value="Zn peptidases"/>
    <property type="match status" value="1"/>
</dbReference>
<evidence type="ECO:0000313" key="8">
    <source>
        <dbReference type="Proteomes" id="UP000001578"/>
    </source>
</evidence>
<feature type="binding site" evidence="5">
    <location>
        <position position="100"/>
    </location>
    <ligand>
        <name>Mn(2+)</name>
        <dbReference type="ChEBI" id="CHEBI:29035"/>
        <label>2</label>
    </ligand>
</feature>
<accession>A4IQN1</accession>
<evidence type="ECO:0000256" key="5">
    <source>
        <dbReference type="PIRSR" id="PIRSR005962-1"/>
    </source>
</evidence>
<dbReference type="HOGENOM" id="CLU_023257_0_1_9"/>
<dbReference type="SUPFAM" id="SSF53187">
    <property type="entry name" value="Zn-dependent exopeptidases"/>
    <property type="match status" value="1"/>
</dbReference>
<evidence type="ECO:0000256" key="3">
    <source>
        <dbReference type="ARBA" id="ARBA00022801"/>
    </source>
</evidence>
<dbReference type="Proteomes" id="UP000001578">
    <property type="component" value="Chromosome"/>
</dbReference>
<dbReference type="SUPFAM" id="SSF55031">
    <property type="entry name" value="Bacterial exopeptidase dimerisation domain"/>
    <property type="match status" value="1"/>
</dbReference>
<dbReference type="Pfam" id="PF01546">
    <property type="entry name" value="Peptidase_M20"/>
    <property type="match status" value="1"/>
</dbReference>
<protein>
    <submittedName>
        <fullName evidence="7">N-acyl-L-amino acid amidohydrolase-like protein</fullName>
    </submittedName>
</protein>
<dbReference type="GO" id="GO:0046872">
    <property type="term" value="F:metal ion binding"/>
    <property type="evidence" value="ECO:0007669"/>
    <property type="project" value="UniProtKB-KW"/>
</dbReference>
<dbReference type="InterPro" id="IPR002933">
    <property type="entry name" value="Peptidase_M20"/>
</dbReference>
<dbReference type="Pfam" id="PF07687">
    <property type="entry name" value="M20_dimer"/>
    <property type="match status" value="1"/>
</dbReference>
<proteinExistence type="inferred from homology"/>
<dbReference type="KEGG" id="gtn:GTNG_2286"/>
<dbReference type="InterPro" id="IPR036264">
    <property type="entry name" value="Bact_exopeptidase_dim_dom"/>
</dbReference>
<dbReference type="FunFam" id="3.40.630.10:FF:000006">
    <property type="entry name" value="N-acetyldiaminopimelate deacetylase"/>
    <property type="match status" value="1"/>
</dbReference>
<dbReference type="GO" id="GO:0050118">
    <property type="term" value="F:N-acetyldiaminopimelate deacetylase activity"/>
    <property type="evidence" value="ECO:0007669"/>
    <property type="project" value="UniProtKB-ARBA"/>
</dbReference>